<dbReference type="InterPro" id="IPR050109">
    <property type="entry name" value="HTH-type_TetR-like_transc_reg"/>
</dbReference>
<evidence type="ECO:0000256" key="2">
    <source>
        <dbReference type="ARBA" id="ARBA00023125"/>
    </source>
</evidence>
<keyword evidence="3" id="KW-0804">Transcription</keyword>
<dbReference type="PRINTS" id="PR00455">
    <property type="entry name" value="HTHTETR"/>
</dbReference>
<evidence type="ECO:0000256" key="1">
    <source>
        <dbReference type="ARBA" id="ARBA00023015"/>
    </source>
</evidence>
<dbReference type="SUPFAM" id="SSF46689">
    <property type="entry name" value="Homeodomain-like"/>
    <property type="match status" value="1"/>
</dbReference>
<evidence type="ECO:0000313" key="7">
    <source>
        <dbReference type="EMBL" id="GAA1964326.1"/>
    </source>
</evidence>
<evidence type="ECO:0000256" key="3">
    <source>
        <dbReference type="ARBA" id="ARBA00023163"/>
    </source>
</evidence>
<dbReference type="PANTHER" id="PTHR30055:SF234">
    <property type="entry name" value="HTH-TYPE TRANSCRIPTIONAL REGULATOR BETI"/>
    <property type="match status" value="1"/>
</dbReference>
<keyword evidence="8" id="KW-1185">Reference proteome</keyword>
<dbReference type="PANTHER" id="PTHR30055">
    <property type="entry name" value="HTH-TYPE TRANSCRIPTIONAL REGULATOR RUTR"/>
    <property type="match status" value="1"/>
</dbReference>
<dbReference type="SUPFAM" id="SSF48498">
    <property type="entry name" value="Tetracyclin repressor-like, C-terminal domain"/>
    <property type="match status" value="1"/>
</dbReference>
<accession>A0ABN2R682</accession>
<proteinExistence type="predicted"/>
<dbReference type="InterPro" id="IPR001647">
    <property type="entry name" value="HTH_TetR"/>
</dbReference>
<sequence>MVDTASTRSPARTGQRAPYANGERKRAELIGAAFAVFAEKGFQRLSVRQIAEEIGTSHTALLHHFGSKDALLEAVLERSEEAQGAWRETVLEERGILETVPEVMRYNARMRGVIQLDVTLRAEAVRPDHPAHAFIKRRDEAFYTSVLEELQREQELGRLKPGIDPALIARMVISLIRGIEESWLYDESIDTAEHLAAFMDLIRNPGQQAPTP</sequence>
<dbReference type="Proteomes" id="UP001499933">
    <property type="component" value="Unassembled WGS sequence"/>
</dbReference>
<comment type="caution">
    <text evidence="7">The sequence shown here is derived from an EMBL/GenBank/DDBJ whole genome shotgun (WGS) entry which is preliminary data.</text>
</comment>
<keyword evidence="2 4" id="KW-0238">DNA-binding</keyword>
<evidence type="ECO:0000313" key="8">
    <source>
        <dbReference type="Proteomes" id="UP001499933"/>
    </source>
</evidence>
<dbReference type="InterPro" id="IPR036271">
    <property type="entry name" value="Tet_transcr_reg_TetR-rel_C_sf"/>
</dbReference>
<gene>
    <name evidence="7" type="ORF">GCM10009776_28930</name>
</gene>
<dbReference type="RefSeq" id="WP_344095847.1">
    <property type="nucleotide sequence ID" value="NZ_BAAAOG010000006.1"/>
</dbReference>
<keyword evidence="1" id="KW-0805">Transcription regulation</keyword>
<reference evidence="7 8" key="1">
    <citation type="journal article" date="2019" name="Int. J. Syst. Evol. Microbiol.">
        <title>The Global Catalogue of Microorganisms (GCM) 10K type strain sequencing project: providing services to taxonomists for standard genome sequencing and annotation.</title>
        <authorList>
            <consortium name="The Broad Institute Genomics Platform"/>
            <consortium name="The Broad Institute Genome Sequencing Center for Infectious Disease"/>
            <person name="Wu L."/>
            <person name="Ma J."/>
        </authorList>
    </citation>
    <scope>NUCLEOTIDE SEQUENCE [LARGE SCALE GENOMIC DNA]</scope>
    <source>
        <strain evidence="7 8">JCM 14901</strain>
    </source>
</reference>
<evidence type="ECO:0000259" key="6">
    <source>
        <dbReference type="PROSITE" id="PS50977"/>
    </source>
</evidence>
<evidence type="ECO:0000256" key="5">
    <source>
        <dbReference type="SAM" id="MobiDB-lite"/>
    </source>
</evidence>
<dbReference type="EMBL" id="BAAAOG010000006">
    <property type="protein sequence ID" value="GAA1964326.1"/>
    <property type="molecule type" value="Genomic_DNA"/>
</dbReference>
<feature type="region of interest" description="Disordered" evidence="5">
    <location>
        <begin position="1"/>
        <end position="22"/>
    </location>
</feature>
<organism evidence="7 8">
    <name type="scientific">Microbacterium deminutum</name>
    <dbReference type="NCBI Taxonomy" id="344164"/>
    <lineage>
        <taxon>Bacteria</taxon>
        <taxon>Bacillati</taxon>
        <taxon>Actinomycetota</taxon>
        <taxon>Actinomycetes</taxon>
        <taxon>Micrococcales</taxon>
        <taxon>Microbacteriaceae</taxon>
        <taxon>Microbacterium</taxon>
    </lineage>
</organism>
<feature type="DNA-binding region" description="H-T-H motif" evidence="4">
    <location>
        <begin position="46"/>
        <end position="65"/>
    </location>
</feature>
<protein>
    <submittedName>
        <fullName evidence="7">TetR/AcrR family transcriptional regulator</fullName>
    </submittedName>
</protein>
<feature type="compositionally biased region" description="Polar residues" evidence="5">
    <location>
        <begin position="1"/>
        <end position="12"/>
    </location>
</feature>
<name>A0ABN2R682_9MICO</name>
<dbReference type="InterPro" id="IPR009057">
    <property type="entry name" value="Homeodomain-like_sf"/>
</dbReference>
<feature type="domain" description="HTH tetR-type" evidence="6">
    <location>
        <begin position="23"/>
        <end position="83"/>
    </location>
</feature>
<dbReference type="Pfam" id="PF00440">
    <property type="entry name" value="TetR_N"/>
    <property type="match status" value="1"/>
</dbReference>
<dbReference type="PROSITE" id="PS50977">
    <property type="entry name" value="HTH_TETR_2"/>
    <property type="match status" value="1"/>
</dbReference>
<dbReference type="Gene3D" id="1.10.357.10">
    <property type="entry name" value="Tetracycline Repressor, domain 2"/>
    <property type="match status" value="1"/>
</dbReference>
<evidence type="ECO:0000256" key="4">
    <source>
        <dbReference type="PROSITE-ProRule" id="PRU00335"/>
    </source>
</evidence>